<evidence type="ECO:0000259" key="3">
    <source>
        <dbReference type="PROSITE" id="PS51186"/>
    </source>
</evidence>
<feature type="domain" description="N-acetyltransferase" evidence="3">
    <location>
        <begin position="91"/>
        <end position="228"/>
    </location>
</feature>
<comment type="caution">
    <text evidence="4">The sequence shown here is derived from an EMBL/GenBank/DDBJ whole genome shotgun (WGS) entry which is preliminary data.</text>
</comment>
<dbReference type="InterPro" id="IPR000182">
    <property type="entry name" value="GNAT_dom"/>
</dbReference>
<gene>
    <name evidence="4" type="ORF">HJ01_00269</name>
</gene>
<dbReference type="SUPFAM" id="SSF55729">
    <property type="entry name" value="Acyl-CoA N-acyltransferases (Nat)"/>
    <property type="match status" value="1"/>
</dbReference>
<dbReference type="eggNOG" id="COG0456">
    <property type="taxonomic scope" value="Bacteria"/>
</dbReference>
<dbReference type="PATRIC" id="fig|1086011.3.peg.263"/>
<dbReference type="Pfam" id="PF00583">
    <property type="entry name" value="Acetyltransf_1"/>
    <property type="match status" value="1"/>
</dbReference>
<dbReference type="GO" id="GO:0016747">
    <property type="term" value="F:acyltransferase activity, transferring groups other than amino-acyl groups"/>
    <property type="evidence" value="ECO:0007669"/>
    <property type="project" value="InterPro"/>
</dbReference>
<dbReference type="OrthoDB" id="1342666at2"/>
<dbReference type="Gene3D" id="3.40.630.30">
    <property type="match status" value="1"/>
</dbReference>
<dbReference type="AlphaFoldDB" id="H7FM71"/>
<dbReference type="RefSeq" id="WP_007136446.1">
    <property type="nucleotide sequence ID" value="NZ_AHKF01000006.1"/>
</dbReference>
<evidence type="ECO:0000256" key="2">
    <source>
        <dbReference type="ARBA" id="ARBA00023315"/>
    </source>
</evidence>
<evidence type="ECO:0000256" key="1">
    <source>
        <dbReference type="ARBA" id="ARBA00022679"/>
    </source>
</evidence>
<dbReference type="EMBL" id="AHKF01000006">
    <property type="protein sequence ID" value="EIA10409.1"/>
    <property type="molecule type" value="Genomic_DNA"/>
</dbReference>
<evidence type="ECO:0000313" key="5">
    <source>
        <dbReference type="Proteomes" id="UP000005566"/>
    </source>
</evidence>
<reference evidence="4 5" key="1">
    <citation type="journal article" date="2014" name="Acta Crystallogr. D">
        <title>Structure-based characterization and antifreeze properties of a hyperactive ice-binding protein from the Antarctic bacterium Flavobacterium frigoris PS1.</title>
        <authorList>
            <person name="Do H."/>
            <person name="Kim S.J."/>
            <person name="Kim H.J."/>
            <person name="Lee J.H."/>
        </authorList>
    </citation>
    <scope>NUCLEOTIDE SEQUENCE [LARGE SCALE GENOMIC DNA]</scope>
    <source>
        <strain evidence="4 5">PS1</strain>
    </source>
</reference>
<organism evidence="4 5">
    <name type="scientific">Flavobacterium frigoris (strain PS1)</name>
    <dbReference type="NCBI Taxonomy" id="1086011"/>
    <lineage>
        <taxon>Bacteria</taxon>
        <taxon>Pseudomonadati</taxon>
        <taxon>Bacteroidota</taxon>
        <taxon>Flavobacteriia</taxon>
        <taxon>Flavobacteriales</taxon>
        <taxon>Flavobacteriaceae</taxon>
        <taxon>Flavobacterium</taxon>
    </lineage>
</organism>
<name>H7FM71_FLAFP</name>
<keyword evidence="2" id="KW-0012">Acyltransferase</keyword>
<keyword evidence="5" id="KW-1185">Reference proteome</keyword>
<dbReference type="STRING" id="1086011.HJ01_00269"/>
<proteinExistence type="predicted"/>
<dbReference type="Proteomes" id="UP000005566">
    <property type="component" value="Unassembled WGS sequence"/>
</dbReference>
<dbReference type="InterPro" id="IPR050680">
    <property type="entry name" value="YpeA/RimI_acetyltransf"/>
</dbReference>
<protein>
    <submittedName>
        <fullName evidence="4">Acetyltransferase, GNAT family</fullName>
    </submittedName>
</protein>
<dbReference type="CDD" id="cd04301">
    <property type="entry name" value="NAT_SF"/>
    <property type="match status" value="1"/>
</dbReference>
<sequence length="228" mass="26487">MKVKVLEWDSNFFNKKIGVIEIEEEIGILLDFEGLDLIYVKQIENEHFEAKGFKEAYADTKVVFSKSISKSNNLLKGFIFSAFDTDINREQIYKLAYESGKFSRFKLDNNFQKHEFEALYKRWVDNSFSKEYADAILVYKDNSAILGFITYKIFKNYATICLIAVCVTHQGKGIGSALLKAVENELANTFVKELRIPTQLQNEQACGFYTKLGYNIIEKTIIKHYWRL</sequence>
<keyword evidence="1" id="KW-0808">Transferase</keyword>
<dbReference type="PANTHER" id="PTHR43420">
    <property type="entry name" value="ACETYLTRANSFERASE"/>
    <property type="match status" value="1"/>
</dbReference>
<evidence type="ECO:0000313" key="4">
    <source>
        <dbReference type="EMBL" id="EIA10409.1"/>
    </source>
</evidence>
<dbReference type="PROSITE" id="PS51186">
    <property type="entry name" value="GNAT"/>
    <property type="match status" value="1"/>
</dbReference>
<dbReference type="InterPro" id="IPR016181">
    <property type="entry name" value="Acyl_CoA_acyltransferase"/>
</dbReference>
<accession>H7FM71</accession>